<dbReference type="Proteomes" id="UP000694888">
    <property type="component" value="Unplaced"/>
</dbReference>
<dbReference type="PANTHER" id="PTHR18945">
    <property type="entry name" value="NEUROTRANSMITTER GATED ION CHANNEL"/>
    <property type="match status" value="1"/>
</dbReference>
<dbReference type="InterPro" id="IPR036734">
    <property type="entry name" value="Neur_chan_lig-bd_sf"/>
</dbReference>
<feature type="domain" description="Neurotransmitter-gated ion-channel ligand-binding" evidence="1">
    <location>
        <begin position="43"/>
        <end position="152"/>
    </location>
</feature>
<evidence type="ECO:0000313" key="3">
    <source>
        <dbReference type="RefSeq" id="XP_012942261.2"/>
    </source>
</evidence>
<evidence type="ECO:0000313" key="2">
    <source>
        <dbReference type="Proteomes" id="UP000694888"/>
    </source>
</evidence>
<sequence>MSQSFPGLSLICGDKDVSASSQTESAPTIVSSGIIPQTTLTFHQAADIKGQQFGVTGWWSMRWTDTRLSWDKSNYTGIPVLQLDDDKLWTPTLVVDNSVNDLSAIDEDTIPVRVNDKGVVTWNPPGLLLVTCEMDITYFPFEVGGFCELHVECTPKNVFLLKIVLWHCYRSSFSCRLRLSFV</sequence>
<proteinExistence type="predicted"/>
<dbReference type="RefSeq" id="XP_012942261.2">
    <property type="nucleotide sequence ID" value="XM_013086807.2"/>
</dbReference>
<gene>
    <name evidence="3" type="primary">LOC101854114</name>
</gene>
<dbReference type="Gene3D" id="2.70.170.10">
    <property type="entry name" value="Neurotransmitter-gated ion-channel ligand-binding domain"/>
    <property type="match status" value="1"/>
</dbReference>
<keyword evidence="2" id="KW-1185">Reference proteome</keyword>
<name>A0ABM1A7C7_APLCA</name>
<dbReference type="InterPro" id="IPR006201">
    <property type="entry name" value="Neur_channel"/>
</dbReference>
<dbReference type="InterPro" id="IPR006202">
    <property type="entry name" value="Neur_chan_lig-bd"/>
</dbReference>
<organism evidence="2 3">
    <name type="scientific">Aplysia californica</name>
    <name type="common">California sea hare</name>
    <dbReference type="NCBI Taxonomy" id="6500"/>
    <lineage>
        <taxon>Eukaryota</taxon>
        <taxon>Metazoa</taxon>
        <taxon>Spiralia</taxon>
        <taxon>Lophotrochozoa</taxon>
        <taxon>Mollusca</taxon>
        <taxon>Gastropoda</taxon>
        <taxon>Heterobranchia</taxon>
        <taxon>Euthyneura</taxon>
        <taxon>Tectipleura</taxon>
        <taxon>Aplysiida</taxon>
        <taxon>Aplysioidea</taxon>
        <taxon>Aplysiidae</taxon>
        <taxon>Aplysia</taxon>
    </lineage>
</organism>
<accession>A0ABM1A7C7</accession>
<evidence type="ECO:0000259" key="1">
    <source>
        <dbReference type="Pfam" id="PF02931"/>
    </source>
</evidence>
<dbReference type="Pfam" id="PF02931">
    <property type="entry name" value="Neur_chan_LBD"/>
    <property type="match status" value="1"/>
</dbReference>
<reference evidence="3" key="1">
    <citation type="submission" date="2025-08" db="UniProtKB">
        <authorList>
            <consortium name="RefSeq"/>
        </authorList>
    </citation>
    <scope>IDENTIFICATION</scope>
</reference>
<dbReference type="GeneID" id="101854114"/>
<dbReference type="CDD" id="cd18989">
    <property type="entry name" value="LGIC_ECD_cation"/>
    <property type="match status" value="1"/>
</dbReference>
<dbReference type="SUPFAM" id="SSF63712">
    <property type="entry name" value="Nicotinic receptor ligand binding domain-like"/>
    <property type="match status" value="1"/>
</dbReference>
<protein>
    <submittedName>
        <fullName evidence="3">Acetylcholine receptor subunit beta-like</fullName>
    </submittedName>
</protein>